<name>A0A6G7VQW3_9RHOB</name>
<dbReference type="Proteomes" id="UP000500791">
    <property type="component" value="Plasmid unnamed3"/>
</dbReference>
<feature type="domain" description="Beta-ketoacyl-[acyl-carrier-protein] synthase III N-terminal" evidence="4">
    <location>
        <begin position="111"/>
        <end position="187"/>
    </location>
</feature>
<keyword evidence="2" id="KW-0012">Acyltransferase</keyword>
<dbReference type="Pfam" id="PF08545">
    <property type="entry name" value="ACP_syn_III"/>
    <property type="match status" value="1"/>
</dbReference>
<dbReference type="CDD" id="cd00830">
    <property type="entry name" value="KAS_III"/>
    <property type="match status" value="1"/>
</dbReference>
<evidence type="ECO:0000256" key="2">
    <source>
        <dbReference type="ARBA" id="ARBA00023315"/>
    </source>
</evidence>
<evidence type="ECO:0000259" key="4">
    <source>
        <dbReference type="Pfam" id="PF08545"/>
    </source>
</evidence>
<evidence type="ECO:0000313" key="5">
    <source>
        <dbReference type="EMBL" id="QIK42310.1"/>
    </source>
</evidence>
<proteinExistence type="predicted"/>
<organism evidence="5 6">
    <name type="scientific">Pontivivens nitratireducens</name>
    <dbReference type="NCBI Taxonomy" id="2758038"/>
    <lineage>
        <taxon>Bacteria</taxon>
        <taxon>Pseudomonadati</taxon>
        <taxon>Pseudomonadota</taxon>
        <taxon>Alphaproteobacteria</taxon>
        <taxon>Rhodobacterales</taxon>
        <taxon>Paracoccaceae</taxon>
        <taxon>Pontivivens</taxon>
    </lineage>
</organism>
<keyword evidence="1" id="KW-0808">Transferase</keyword>
<evidence type="ECO:0000256" key="1">
    <source>
        <dbReference type="ARBA" id="ARBA00022679"/>
    </source>
</evidence>
<dbReference type="PANTHER" id="PTHR34069:SF2">
    <property type="entry name" value="BETA-KETOACYL-[ACYL-CARRIER-PROTEIN] SYNTHASE III"/>
    <property type="match status" value="1"/>
</dbReference>
<sequence length="314" mass="33927">MNQNTIGIAAIGTWLPQDGVNMLERRADFGVEEDFLRDKTGFLNLRRKPADMETSDMCVEAFRDLQTRAEIDPAQVDCIVVCTQNPDGAGLPHTGAAVHAKLGLGLECAVFDISLGCSGYVYGLSIISAFMQMNGFRNGLLFTADPYSKVMDPQDRNTAILFGDGATVTLLNDAPVWTMDHFKFRSNGKGRAAIAVRDDGVLNMNGRAVFTFCAREVPTLIRDTLAMAGHAQSDIDLFLLHQGSKYIVETIRTALGEPAARAPFAAADMGNTVSSTLPFLLSDPNHAQAQRLMLCGFGVGLSWAACILERSDGV</sequence>
<gene>
    <name evidence="5" type="ORF">G8E03_15810</name>
</gene>
<dbReference type="Pfam" id="PF08541">
    <property type="entry name" value="ACP_syn_III_C"/>
    <property type="match status" value="1"/>
</dbReference>
<evidence type="ECO:0000259" key="3">
    <source>
        <dbReference type="Pfam" id="PF08541"/>
    </source>
</evidence>
<keyword evidence="5" id="KW-0614">Plasmid</keyword>
<dbReference type="RefSeq" id="WP_166194823.1">
    <property type="nucleotide sequence ID" value="NZ_CP049814.1"/>
</dbReference>
<dbReference type="InterPro" id="IPR016039">
    <property type="entry name" value="Thiolase-like"/>
</dbReference>
<dbReference type="InterPro" id="IPR013747">
    <property type="entry name" value="ACP_syn_III_C"/>
</dbReference>
<dbReference type="SUPFAM" id="SSF53901">
    <property type="entry name" value="Thiolase-like"/>
    <property type="match status" value="1"/>
</dbReference>
<dbReference type="GO" id="GO:0004315">
    <property type="term" value="F:3-oxoacyl-[acyl-carrier-protein] synthase activity"/>
    <property type="evidence" value="ECO:0007669"/>
    <property type="project" value="InterPro"/>
</dbReference>
<protein>
    <submittedName>
        <fullName evidence="5">Ketoacyl-ACP synthase III</fullName>
    </submittedName>
</protein>
<dbReference type="GO" id="GO:0006633">
    <property type="term" value="P:fatty acid biosynthetic process"/>
    <property type="evidence" value="ECO:0007669"/>
    <property type="project" value="InterPro"/>
</dbReference>
<feature type="domain" description="Beta-ketoacyl-[acyl-carrier-protein] synthase III C-terminal" evidence="3">
    <location>
        <begin position="225"/>
        <end position="309"/>
    </location>
</feature>
<dbReference type="KEGG" id="mon:G8E03_15810"/>
<evidence type="ECO:0000313" key="6">
    <source>
        <dbReference type="Proteomes" id="UP000500791"/>
    </source>
</evidence>
<reference evidence="5 6" key="1">
    <citation type="submission" date="2020-03" db="EMBL/GenBank/DDBJ databases">
        <title>Complete genome sequence of Monaibacterium sp. ALG8 with diverse plasmids.</title>
        <authorList>
            <person name="Sun C."/>
        </authorList>
    </citation>
    <scope>NUCLEOTIDE SEQUENCE [LARGE SCALE GENOMIC DNA]</scope>
    <source>
        <strain evidence="5 6">ALG8</strain>
        <plasmid evidence="5 6">unnamed3</plasmid>
    </source>
</reference>
<dbReference type="InterPro" id="IPR013751">
    <property type="entry name" value="ACP_syn_III_N"/>
</dbReference>
<keyword evidence="6" id="KW-1185">Reference proteome</keyword>
<dbReference type="GO" id="GO:0044550">
    <property type="term" value="P:secondary metabolite biosynthetic process"/>
    <property type="evidence" value="ECO:0007669"/>
    <property type="project" value="TreeGrafter"/>
</dbReference>
<dbReference type="Gene3D" id="3.40.47.10">
    <property type="match status" value="1"/>
</dbReference>
<dbReference type="AlphaFoldDB" id="A0A6G7VQW3"/>
<dbReference type="PANTHER" id="PTHR34069">
    <property type="entry name" value="3-OXOACYL-[ACYL-CARRIER-PROTEIN] SYNTHASE 3"/>
    <property type="match status" value="1"/>
</dbReference>
<geneLocation type="plasmid" evidence="5 6">
    <name>unnamed3</name>
</geneLocation>
<accession>A0A6G7VQW3</accession>
<dbReference type="EMBL" id="CP049814">
    <property type="protein sequence ID" value="QIK42310.1"/>
    <property type="molecule type" value="Genomic_DNA"/>
</dbReference>